<dbReference type="EMBL" id="MBFR01000363">
    <property type="protein sequence ID" value="PVU88742.1"/>
    <property type="molecule type" value="Genomic_DNA"/>
</dbReference>
<comment type="caution">
    <text evidence="2">The sequence shown here is derived from an EMBL/GenBank/DDBJ whole genome shotgun (WGS) entry which is preliminary data.</text>
</comment>
<evidence type="ECO:0000313" key="2">
    <source>
        <dbReference type="EMBL" id="PVU88742.1"/>
    </source>
</evidence>
<name>A0A2T9Y8V0_9FUNG</name>
<dbReference type="AlphaFoldDB" id="A0A2T9Y8V0"/>
<evidence type="ECO:0000313" key="3">
    <source>
        <dbReference type="Proteomes" id="UP000245383"/>
    </source>
</evidence>
<accession>A0A2T9Y8V0</accession>
<gene>
    <name evidence="2" type="ORF">BB561_005719</name>
</gene>
<sequence length="507" mass="56218">MGLEHSVKGIQYSIHEPSLNHEPGRSKKKFYEHQLTFFFTDDMGSQNSDANAPEYWDAIYGPTADVTSVAEQKNTDQGDQQSLGRGGDIPPVEASYIGSTTAKAGILQPTLYNSQEDWRPPTRLRLAETQYSPFGAWIRNQQKKIIDLLISINYAPWDGNKHQGDVTKSPFMQDLGPAPEGQQITKGWPDDIEMSSEFHWEGSVHVSGAASRATYATPSTRTQESVPVKVKIMDINSVSDRSSNPEPTLLEKSADIMERAIILARDSRNRSLHGCQRHSLGYSSGVSQLLRIMESCRSTDAHQCQGTADCIIRSSPQGDSGSLSVGLLRQHNNPIVFAPKEKRGGRPVEKPCQINSHADPTLCPVIAYTVYKERVARNLCPTPHANNSTWTVNRLIRFVNDSEKPLSVDSITRYIHSISVLIHQDQDTPIPKGRAIGATLAANSGVSTDDIVSHAFWSNYSIFDSYYRLTRNSSNNLTESILNIKSHPPSHLPLLKDDKGITSLHFI</sequence>
<feature type="compositionally biased region" description="Polar residues" evidence="1">
    <location>
        <begin position="69"/>
        <end position="83"/>
    </location>
</feature>
<dbReference type="Proteomes" id="UP000245383">
    <property type="component" value="Unassembled WGS sequence"/>
</dbReference>
<organism evidence="2 3">
    <name type="scientific">Smittium simulii</name>
    <dbReference type="NCBI Taxonomy" id="133385"/>
    <lineage>
        <taxon>Eukaryota</taxon>
        <taxon>Fungi</taxon>
        <taxon>Fungi incertae sedis</taxon>
        <taxon>Zoopagomycota</taxon>
        <taxon>Kickxellomycotina</taxon>
        <taxon>Harpellomycetes</taxon>
        <taxon>Harpellales</taxon>
        <taxon>Legeriomycetaceae</taxon>
        <taxon>Smittium</taxon>
    </lineage>
</organism>
<proteinExistence type="predicted"/>
<evidence type="ECO:0008006" key="4">
    <source>
        <dbReference type="Google" id="ProtNLM"/>
    </source>
</evidence>
<keyword evidence="3" id="KW-1185">Reference proteome</keyword>
<protein>
    <recommendedName>
        <fullName evidence="4">Ndc10 domain-containing protein</fullName>
    </recommendedName>
</protein>
<dbReference type="OrthoDB" id="5963861at2759"/>
<feature type="region of interest" description="Disordered" evidence="1">
    <location>
        <begin position="69"/>
        <end position="89"/>
    </location>
</feature>
<evidence type="ECO:0000256" key="1">
    <source>
        <dbReference type="SAM" id="MobiDB-lite"/>
    </source>
</evidence>
<reference evidence="2 3" key="1">
    <citation type="journal article" date="2018" name="MBio">
        <title>Comparative Genomics Reveals the Core Gene Toolbox for the Fungus-Insect Symbiosis.</title>
        <authorList>
            <person name="Wang Y."/>
            <person name="Stata M."/>
            <person name="Wang W."/>
            <person name="Stajich J.E."/>
            <person name="White M.M."/>
            <person name="Moncalvo J.M."/>
        </authorList>
    </citation>
    <scope>NUCLEOTIDE SEQUENCE [LARGE SCALE GENOMIC DNA]</scope>
    <source>
        <strain evidence="2 3">SWE-8-4</strain>
    </source>
</reference>